<evidence type="ECO:0000313" key="7">
    <source>
        <dbReference type="Proteomes" id="UP000093104"/>
    </source>
</evidence>
<evidence type="ECO:0000256" key="1">
    <source>
        <dbReference type="ARBA" id="ARBA00010641"/>
    </source>
</evidence>
<accession>A0A1C7YYJ5</accession>
<evidence type="ECO:0000256" key="4">
    <source>
        <dbReference type="ARBA" id="ARBA00023163"/>
    </source>
</evidence>
<dbReference type="GO" id="GO:0006352">
    <property type="term" value="P:DNA-templated transcription initiation"/>
    <property type="evidence" value="ECO:0007669"/>
    <property type="project" value="InterPro"/>
</dbReference>
<dbReference type="PATRIC" id="fig|317.243.peg.1055"/>
<evidence type="ECO:0000313" key="6">
    <source>
        <dbReference type="EMBL" id="OCR22802.1"/>
    </source>
</evidence>
<dbReference type="InterPro" id="IPR013249">
    <property type="entry name" value="RNA_pol_sigma70_r4_t2"/>
</dbReference>
<comment type="caution">
    <text evidence="6">The sequence shown here is derived from an EMBL/GenBank/DDBJ whole genome shotgun (WGS) entry which is preliminary data.</text>
</comment>
<gene>
    <name evidence="6" type="ORF">AFK24_22480</name>
</gene>
<dbReference type="InterPro" id="IPR013324">
    <property type="entry name" value="RNA_pol_sigma_r3/r4-like"/>
</dbReference>
<dbReference type="CDD" id="cd06171">
    <property type="entry name" value="Sigma70_r4"/>
    <property type="match status" value="1"/>
</dbReference>
<dbReference type="GO" id="GO:0003677">
    <property type="term" value="F:DNA binding"/>
    <property type="evidence" value="ECO:0007669"/>
    <property type="project" value="InterPro"/>
</dbReference>
<dbReference type="OrthoDB" id="9794372at2"/>
<keyword evidence="4" id="KW-0804">Transcription</keyword>
<dbReference type="Proteomes" id="UP000093104">
    <property type="component" value="Unassembled WGS sequence"/>
</dbReference>
<evidence type="ECO:0000256" key="3">
    <source>
        <dbReference type="ARBA" id="ARBA00023082"/>
    </source>
</evidence>
<dbReference type="NCBIfam" id="TIGR02937">
    <property type="entry name" value="sigma70-ECF"/>
    <property type="match status" value="1"/>
</dbReference>
<evidence type="ECO:0000259" key="5">
    <source>
        <dbReference type="Pfam" id="PF08281"/>
    </source>
</evidence>
<organism evidence="6 7">
    <name type="scientific">Pseudomonas syringae</name>
    <dbReference type="NCBI Taxonomy" id="317"/>
    <lineage>
        <taxon>Bacteria</taxon>
        <taxon>Pseudomonadati</taxon>
        <taxon>Pseudomonadota</taxon>
        <taxon>Gammaproteobacteria</taxon>
        <taxon>Pseudomonadales</taxon>
        <taxon>Pseudomonadaceae</taxon>
        <taxon>Pseudomonas</taxon>
    </lineage>
</organism>
<dbReference type="RefSeq" id="WP_065835323.1">
    <property type="nucleotide sequence ID" value="NZ_LGSI01000066.1"/>
</dbReference>
<dbReference type="AlphaFoldDB" id="A0A1C7YYJ5"/>
<proteinExistence type="inferred from homology"/>
<dbReference type="InterPro" id="IPR013325">
    <property type="entry name" value="RNA_pol_sigma_r2"/>
</dbReference>
<dbReference type="PANTHER" id="PTHR43133:SF63">
    <property type="entry name" value="RNA POLYMERASE SIGMA FACTOR FECI-RELATED"/>
    <property type="match status" value="1"/>
</dbReference>
<dbReference type="InterPro" id="IPR014284">
    <property type="entry name" value="RNA_pol_sigma-70_dom"/>
</dbReference>
<dbReference type="Gene3D" id="1.10.10.10">
    <property type="entry name" value="Winged helix-like DNA-binding domain superfamily/Winged helix DNA-binding domain"/>
    <property type="match status" value="1"/>
</dbReference>
<dbReference type="InterPro" id="IPR036388">
    <property type="entry name" value="WH-like_DNA-bd_sf"/>
</dbReference>
<dbReference type="GO" id="GO:0016987">
    <property type="term" value="F:sigma factor activity"/>
    <property type="evidence" value="ECO:0007669"/>
    <property type="project" value="UniProtKB-KW"/>
</dbReference>
<keyword evidence="3" id="KW-0731">Sigma factor</keyword>
<dbReference type="EMBL" id="LGSI01000066">
    <property type="protein sequence ID" value="OCR22802.1"/>
    <property type="molecule type" value="Genomic_DNA"/>
</dbReference>
<comment type="similarity">
    <text evidence="1">Belongs to the sigma-70 factor family. ECF subfamily.</text>
</comment>
<feature type="domain" description="RNA polymerase sigma factor 70 region 4 type 2" evidence="5">
    <location>
        <begin position="111"/>
        <end position="163"/>
    </location>
</feature>
<sequence>MSFDPAKPSLISTLVRHYDELVDHVRRRFGDRGFAREVVHDVCVQLLEKREREDVRTPLALLRKISHDQAVSRYRSERRRQAWVVALPDLSEPVCEAPLPPRQYEAAREFERLAQAIAQLPPRCQIVFVMHKIHELSQAEVAAQMGVSLKTVEKHLRLGLAACRAYLDGTDLHATELAQ</sequence>
<keyword evidence="2" id="KW-0805">Transcription regulation</keyword>
<dbReference type="SUPFAM" id="SSF88946">
    <property type="entry name" value="Sigma2 domain of RNA polymerase sigma factors"/>
    <property type="match status" value="1"/>
</dbReference>
<evidence type="ECO:0000256" key="2">
    <source>
        <dbReference type="ARBA" id="ARBA00023015"/>
    </source>
</evidence>
<reference evidence="6 7" key="1">
    <citation type="submission" date="2015-07" db="EMBL/GenBank/DDBJ databases">
        <title>Draft genome sequence of a diazotrophic, plant growth-promoting rhizobacterium of the Pseudomonas syringae complex.</title>
        <authorList>
            <person name="Patten C.L."/>
            <person name="Jeong H."/>
        </authorList>
    </citation>
    <scope>NUCLEOTIDE SEQUENCE [LARGE SCALE GENOMIC DNA]</scope>
    <source>
        <strain evidence="6 7">GR12-2</strain>
    </source>
</reference>
<dbReference type="PANTHER" id="PTHR43133">
    <property type="entry name" value="RNA POLYMERASE ECF-TYPE SIGMA FACTO"/>
    <property type="match status" value="1"/>
</dbReference>
<dbReference type="InterPro" id="IPR039425">
    <property type="entry name" value="RNA_pol_sigma-70-like"/>
</dbReference>
<dbReference type="SUPFAM" id="SSF88659">
    <property type="entry name" value="Sigma3 and sigma4 domains of RNA polymerase sigma factors"/>
    <property type="match status" value="1"/>
</dbReference>
<protein>
    <submittedName>
        <fullName evidence="6">RNA polymerase sigma 70</fullName>
    </submittedName>
</protein>
<name>A0A1C7YYJ5_PSESX</name>
<dbReference type="Pfam" id="PF08281">
    <property type="entry name" value="Sigma70_r4_2"/>
    <property type="match status" value="1"/>
</dbReference>
<dbReference type="Gene3D" id="1.10.1740.10">
    <property type="match status" value="1"/>
</dbReference>